<sequence length="95" mass="10196">MPLATHELNPGPSARHSPPVVATVLGRPWRLDGRRLGLLGSTTLQVRCSCGHSGAVPVAELMSRHGRDARVRDAVASMRCGSCGSRDLEEVRWLG</sequence>
<reference evidence="1" key="1">
    <citation type="submission" date="2019-09" db="EMBL/GenBank/DDBJ databases">
        <title>Characterisation of the sponge microbiome using genome-centric metagenomics.</title>
        <authorList>
            <person name="Engelberts J.P."/>
            <person name="Robbins S.J."/>
            <person name="De Goeij J.M."/>
            <person name="Aranda M."/>
            <person name="Bell S.C."/>
            <person name="Webster N.S."/>
        </authorList>
    </citation>
    <scope>NUCLEOTIDE SEQUENCE</scope>
    <source>
        <strain evidence="1">SB0664_bin_43</strain>
    </source>
</reference>
<evidence type="ECO:0000313" key="1">
    <source>
        <dbReference type="EMBL" id="MXY34347.1"/>
    </source>
</evidence>
<organism evidence="1">
    <name type="scientific">Boseongicola sp. SB0664_bin_43</name>
    <dbReference type="NCBI Taxonomy" id="2604844"/>
    <lineage>
        <taxon>Bacteria</taxon>
        <taxon>Pseudomonadati</taxon>
        <taxon>Pseudomonadota</taxon>
        <taxon>Alphaproteobacteria</taxon>
        <taxon>Rhodobacterales</taxon>
        <taxon>Paracoccaceae</taxon>
        <taxon>Boseongicola</taxon>
    </lineage>
</organism>
<dbReference type="AlphaFoldDB" id="A0A6B0Y2P2"/>
<accession>A0A6B0Y2P2</accession>
<protein>
    <submittedName>
        <fullName evidence="1">Uncharacterized protein</fullName>
    </submittedName>
</protein>
<comment type="caution">
    <text evidence="1">The sequence shown here is derived from an EMBL/GenBank/DDBJ whole genome shotgun (WGS) entry which is preliminary data.</text>
</comment>
<name>A0A6B0Y2P2_9RHOB</name>
<proteinExistence type="predicted"/>
<dbReference type="EMBL" id="VXRY01000387">
    <property type="protein sequence ID" value="MXY34347.1"/>
    <property type="molecule type" value="Genomic_DNA"/>
</dbReference>
<gene>
    <name evidence="1" type="ORF">F4Y60_09715</name>
</gene>